<dbReference type="EMBL" id="BOOY01000033">
    <property type="protein sequence ID" value="GIJ05483.1"/>
    <property type="molecule type" value="Genomic_DNA"/>
</dbReference>
<evidence type="ECO:0000313" key="2">
    <source>
        <dbReference type="Proteomes" id="UP000652013"/>
    </source>
</evidence>
<gene>
    <name evidence="1" type="ORF">Sya03_48350</name>
</gene>
<comment type="caution">
    <text evidence="1">The sequence shown here is derived from an EMBL/GenBank/DDBJ whole genome shotgun (WGS) entry which is preliminary data.</text>
</comment>
<protein>
    <submittedName>
        <fullName evidence="1">Uncharacterized protein</fullName>
    </submittedName>
</protein>
<evidence type="ECO:0000313" key="1">
    <source>
        <dbReference type="EMBL" id="GIJ05483.1"/>
    </source>
</evidence>
<reference evidence="1" key="1">
    <citation type="submission" date="2021-01" db="EMBL/GenBank/DDBJ databases">
        <title>Whole genome shotgun sequence of Spirilliplanes yamanashiensis NBRC 15828.</title>
        <authorList>
            <person name="Komaki H."/>
            <person name="Tamura T."/>
        </authorList>
    </citation>
    <scope>NUCLEOTIDE SEQUENCE</scope>
    <source>
        <strain evidence="1">NBRC 15828</strain>
    </source>
</reference>
<organism evidence="1 2">
    <name type="scientific">Spirilliplanes yamanashiensis</name>
    <dbReference type="NCBI Taxonomy" id="42233"/>
    <lineage>
        <taxon>Bacteria</taxon>
        <taxon>Bacillati</taxon>
        <taxon>Actinomycetota</taxon>
        <taxon>Actinomycetes</taxon>
        <taxon>Micromonosporales</taxon>
        <taxon>Micromonosporaceae</taxon>
        <taxon>Spirilliplanes</taxon>
    </lineage>
</organism>
<proteinExistence type="predicted"/>
<dbReference type="AlphaFoldDB" id="A0A8J3YD25"/>
<accession>A0A8J3YD25</accession>
<dbReference type="Proteomes" id="UP000652013">
    <property type="component" value="Unassembled WGS sequence"/>
</dbReference>
<sequence length="223" mass="22826">MLAAALAGGLALAGCSGDDPAPAPTGPPVEVATVRGSLLQATDIGATWRAPEEPPPANQLVSFCGGDTTGPVVPPGPQVVAAPLVDEGTKGAQTLHQTGLVYPDAAAAAAGLASLRAVADACPPTVTMPARDDAQRREPAYTETVRTTPLDEGGWTGFVVIRHKTYDPAHPSTADTAVAVLTRRNVVIVDAYAVYRLGAASTSPQFDTDWKRLVGTVLNRLGA</sequence>
<name>A0A8J3YD25_9ACTN</name>
<keyword evidence="2" id="KW-1185">Reference proteome</keyword>